<name>A0A1H5TZ13_9SPHI</name>
<evidence type="ECO:0000313" key="2">
    <source>
        <dbReference type="Proteomes" id="UP000236731"/>
    </source>
</evidence>
<keyword evidence="2" id="KW-1185">Reference proteome</keyword>
<dbReference type="Proteomes" id="UP000236731">
    <property type="component" value="Unassembled WGS sequence"/>
</dbReference>
<dbReference type="SUPFAM" id="SSF52540">
    <property type="entry name" value="P-loop containing nucleoside triphosphate hydrolases"/>
    <property type="match status" value="1"/>
</dbReference>
<dbReference type="RefSeq" id="WP_103905139.1">
    <property type="nucleotide sequence ID" value="NZ_CP049246.1"/>
</dbReference>
<reference evidence="2" key="1">
    <citation type="submission" date="2016-10" db="EMBL/GenBank/DDBJ databases">
        <authorList>
            <person name="Varghese N."/>
            <person name="Submissions S."/>
        </authorList>
    </citation>
    <scope>NUCLEOTIDE SEQUENCE [LARGE SCALE GENOMIC DNA]</scope>
    <source>
        <strain evidence="2">DSM 22361</strain>
    </source>
</reference>
<accession>A0A1H5TZ13</accession>
<protein>
    <submittedName>
        <fullName evidence="1">Uncharacterized protein</fullName>
    </submittedName>
</protein>
<dbReference type="EMBL" id="FNUT01000002">
    <property type="protein sequence ID" value="SEF67418.1"/>
    <property type="molecule type" value="Genomic_DNA"/>
</dbReference>
<proteinExistence type="predicted"/>
<dbReference type="OrthoDB" id="856045at2"/>
<organism evidence="1 2">
    <name type="scientific">Sphingobacterium lactis</name>
    <dbReference type="NCBI Taxonomy" id="797291"/>
    <lineage>
        <taxon>Bacteria</taxon>
        <taxon>Pseudomonadati</taxon>
        <taxon>Bacteroidota</taxon>
        <taxon>Sphingobacteriia</taxon>
        <taxon>Sphingobacteriales</taxon>
        <taxon>Sphingobacteriaceae</taxon>
        <taxon>Sphingobacterium</taxon>
    </lineage>
</organism>
<dbReference type="InterPro" id="IPR027417">
    <property type="entry name" value="P-loop_NTPase"/>
</dbReference>
<evidence type="ECO:0000313" key="1">
    <source>
        <dbReference type="EMBL" id="SEF67418.1"/>
    </source>
</evidence>
<dbReference type="Gene3D" id="3.40.50.300">
    <property type="entry name" value="P-loop containing nucleotide triphosphate hydrolases"/>
    <property type="match status" value="1"/>
</dbReference>
<gene>
    <name evidence="1" type="ORF">SAMN05421877_102108</name>
</gene>
<sequence>MKTSNISTNILRDEDKELNYIVTKNAVEIFNSIFHSKNKSSKSFTIIGNYGTGKSTFLWATEKNLRAEKPFFSPDIENKNGYDFVKLIGENTPISKSFSKLLDTENTHQSIIDALEEIYAKSQKKNKNLVLIIDEFGKFLEYINKTGNSEDLYLIQLIAEWANDEAKKINFIITLHQDFSEYSTNLSNLEKREWEKVKGRFKELLFNEPIEQLIYFASKTLGELNFKKLSTKNHSDLSSLLKTTKLFSVNNDIFDDLVDSIYPLDWLSINVLVNSLQRYGQNERSLFSFLSDLEGNGLIAEKNYSVDQVFDYIVKNLSSEINNYKNPHRVQWQITFRAFDRAELIFDDKEKYTIASKVIKCICLLTIFGKPDSVLDEKLLSQYLSLTYHYSIKDISNVIEQLSSAGIIRFYRHSQKLNFLEGTDLDIDQELANVSKEINLDFSIEEEVNKLIKFPILSAKRYSYEKGTPRYFEFRILNEINDIRTATSSIDGYINLIFDEKINAQKTKLVSKNTGANLFVLYKNTHNIHQTIFNIHKLKHIFETRKDDEVAKKIIDNEIKYYERQLEHYILHDLFIENNENQWIFNGEEIEICSKKQLNVQLSHVCEIIYKNEPTYKNELVNREFISSQISTARKRLFTQLLHHNSEASLGFENDKFPPEKAIYISLFEDKGIHRYNEKLGYYEFGAPKEATWLPLWNECEEFLNSSVSSKRKLSELYTILGEAPYKLKKGFLDLWVLAYLIIKKEDYALFHEVNGFIPYIDEDVLDLIYKNPNHYSIKSYRIEGLKLNLLESYKELVQVNNEPLGLKSSFLTVYGNFLRFYNSLNEYSKKTKSISGKSINFREAIQTAKDPEDALFILFPNALGFNNIDIKQNEDDFNTYIFHIQDAIREIRTAYDQLLIRIEDQILNSLECENTEFKLYKLEIVERLHSIKPELLAKENAIFYRRLISPIDDRDSWLKSVADIALGRPIDKMLDSEEIILMNNVSTYSRKLFEVSELHEFKSDLNRKMVSLTYLDINGEQKENKIILDDTLDNEIFKPKNEVLNIITKLEGKQRKQLLFQLLNEELINN</sequence>
<dbReference type="AlphaFoldDB" id="A0A1H5TZ13"/>